<comment type="similarity">
    <text evidence="5">Belongs to the TatC family.</text>
</comment>
<evidence type="ECO:0000313" key="8">
    <source>
        <dbReference type="Proteomes" id="UP001597012"/>
    </source>
</evidence>
<dbReference type="PANTHER" id="PTHR30371">
    <property type="entry name" value="SEC-INDEPENDENT PROTEIN TRANSLOCASE PROTEIN TATC"/>
    <property type="match status" value="1"/>
</dbReference>
<keyword evidence="5" id="KW-0653">Protein transport</keyword>
<organism evidence="7 8">
    <name type="scientific">Maribacter chungangensis</name>
    <dbReference type="NCBI Taxonomy" id="1069117"/>
    <lineage>
        <taxon>Bacteria</taxon>
        <taxon>Pseudomonadati</taxon>
        <taxon>Bacteroidota</taxon>
        <taxon>Flavobacteriia</taxon>
        <taxon>Flavobacteriales</taxon>
        <taxon>Flavobacteriaceae</taxon>
        <taxon>Maribacter</taxon>
    </lineage>
</organism>
<keyword evidence="4 5" id="KW-0472">Membrane</keyword>
<dbReference type="PRINTS" id="PR01840">
    <property type="entry name" value="TATCFAMILY"/>
</dbReference>
<feature type="transmembrane region" description="Helical" evidence="5">
    <location>
        <begin position="245"/>
        <end position="266"/>
    </location>
</feature>
<dbReference type="HAMAP" id="MF_00902">
    <property type="entry name" value="TatC"/>
    <property type="match status" value="1"/>
</dbReference>
<sequence>MGAKTTTPPNEMSFLDHLEELRWHLIRSTMAVIIIGIVAFVFSGFVFDVIIFGPSKMDFPTYRFFCKAATWIGIESDFCKDELPFTIQSRTMGGQFSADIWTAIWSGIILGFPYILYELWKFISPGLYEKERKHSKGFIFIASLLFFLGVLFGYYVVAPLSINFLGTYQVSEIVLNEFDLDSYIGSVRTSVLACGVLFELPIIIYFLTKVGLVTPDIMKKYRKIALVIVLILSAVITPPDVTSQIIVAFPVLILYQISIGISKRVLKNEAKKERKAKEKAQKEKERAAKARAEKEKADKENTDIRPK</sequence>
<dbReference type="RefSeq" id="WP_379934962.1">
    <property type="nucleotide sequence ID" value="NZ_JBHTHY010000011.1"/>
</dbReference>
<feature type="transmembrane region" description="Helical" evidence="5">
    <location>
        <begin position="220"/>
        <end position="239"/>
    </location>
</feature>
<evidence type="ECO:0000256" key="1">
    <source>
        <dbReference type="ARBA" id="ARBA00004141"/>
    </source>
</evidence>
<evidence type="ECO:0000256" key="6">
    <source>
        <dbReference type="SAM" id="MobiDB-lite"/>
    </source>
</evidence>
<feature type="transmembrane region" description="Helical" evidence="5">
    <location>
        <begin position="100"/>
        <end position="117"/>
    </location>
</feature>
<protein>
    <recommendedName>
        <fullName evidence="5">Sec-independent protein translocase protein TatC</fullName>
    </recommendedName>
</protein>
<keyword evidence="5" id="KW-0811">Translocation</keyword>
<evidence type="ECO:0000256" key="4">
    <source>
        <dbReference type="ARBA" id="ARBA00023136"/>
    </source>
</evidence>
<feature type="transmembrane region" description="Helical" evidence="5">
    <location>
        <begin position="31"/>
        <end position="53"/>
    </location>
</feature>
<reference evidence="8" key="1">
    <citation type="journal article" date="2019" name="Int. J. Syst. Evol. Microbiol.">
        <title>The Global Catalogue of Microorganisms (GCM) 10K type strain sequencing project: providing services to taxonomists for standard genome sequencing and annotation.</title>
        <authorList>
            <consortium name="The Broad Institute Genomics Platform"/>
            <consortium name="The Broad Institute Genome Sequencing Center for Infectious Disease"/>
            <person name="Wu L."/>
            <person name="Ma J."/>
        </authorList>
    </citation>
    <scope>NUCLEOTIDE SEQUENCE [LARGE SCALE GENOMIC DNA]</scope>
    <source>
        <strain evidence="8">CCUG 61948</strain>
    </source>
</reference>
<comment type="subunit">
    <text evidence="5">Forms a complex with TatA.</text>
</comment>
<accession>A0ABW3B4N0</accession>
<keyword evidence="5" id="KW-1003">Cell membrane</keyword>
<comment type="subcellular location">
    <subcellularLocation>
        <location evidence="5">Cell membrane</location>
        <topology evidence="5">Multi-pass membrane protein</topology>
    </subcellularLocation>
    <subcellularLocation>
        <location evidence="1">Membrane</location>
        <topology evidence="1">Multi-pass membrane protein</topology>
    </subcellularLocation>
</comment>
<dbReference type="Pfam" id="PF00902">
    <property type="entry name" value="TatC"/>
    <property type="match status" value="1"/>
</dbReference>
<evidence type="ECO:0000256" key="3">
    <source>
        <dbReference type="ARBA" id="ARBA00022989"/>
    </source>
</evidence>
<dbReference type="EMBL" id="JBHTHY010000011">
    <property type="protein sequence ID" value="MFD0798281.1"/>
    <property type="molecule type" value="Genomic_DNA"/>
</dbReference>
<feature type="region of interest" description="Disordered" evidence="6">
    <location>
        <begin position="270"/>
        <end position="307"/>
    </location>
</feature>
<dbReference type="PANTHER" id="PTHR30371:SF0">
    <property type="entry name" value="SEC-INDEPENDENT PROTEIN TRANSLOCASE PROTEIN TATC, CHLOROPLASTIC-RELATED"/>
    <property type="match status" value="1"/>
</dbReference>
<name>A0ABW3B4N0_9FLAO</name>
<dbReference type="NCBIfam" id="TIGR00945">
    <property type="entry name" value="tatC"/>
    <property type="match status" value="1"/>
</dbReference>
<keyword evidence="3 5" id="KW-1133">Transmembrane helix</keyword>
<feature type="transmembrane region" description="Helical" evidence="5">
    <location>
        <begin position="190"/>
        <end position="208"/>
    </location>
</feature>
<proteinExistence type="inferred from homology"/>
<dbReference type="InterPro" id="IPR002033">
    <property type="entry name" value="TatC"/>
</dbReference>
<keyword evidence="5" id="KW-0813">Transport</keyword>
<gene>
    <name evidence="5 7" type="primary">tatC</name>
    <name evidence="7" type="ORF">ACFQZJ_12485</name>
</gene>
<comment type="function">
    <text evidence="5">Part of the twin-arginine translocation (Tat) system that transports large folded proteins containing a characteristic twin-arginine motif in their signal peptide across membranes.</text>
</comment>
<comment type="caution">
    <text evidence="7">The sequence shown here is derived from an EMBL/GenBank/DDBJ whole genome shotgun (WGS) entry which is preliminary data.</text>
</comment>
<evidence type="ECO:0000313" key="7">
    <source>
        <dbReference type="EMBL" id="MFD0798281.1"/>
    </source>
</evidence>
<evidence type="ECO:0000256" key="5">
    <source>
        <dbReference type="HAMAP-Rule" id="MF_00902"/>
    </source>
</evidence>
<keyword evidence="2 5" id="KW-0812">Transmembrane</keyword>
<feature type="transmembrane region" description="Helical" evidence="5">
    <location>
        <begin position="138"/>
        <end position="157"/>
    </location>
</feature>
<keyword evidence="8" id="KW-1185">Reference proteome</keyword>
<evidence type="ECO:0000256" key="2">
    <source>
        <dbReference type="ARBA" id="ARBA00022692"/>
    </source>
</evidence>
<dbReference type="Proteomes" id="UP001597012">
    <property type="component" value="Unassembled WGS sequence"/>
</dbReference>